<dbReference type="HOGENOM" id="CLU_1578377_0_0_1"/>
<proteinExistence type="predicted"/>
<evidence type="ECO:0000313" key="2">
    <source>
        <dbReference type="Proteomes" id="UP000002497"/>
    </source>
</evidence>
<dbReference type="VEuPathDB" id="FungiDB:CPSG_03578"/>
<keyword evidence="2" id="KW-1185">Reference proteome</keyword>
<accession>E9D0F0</accession>
<dbReference type="EMBL" id="GL636489">
    <property type="protein sequence ID" value="EFW20403.1"/>
    <property type="molecule type" value="Genomic_DNA"/>
</dbReference>
<reference evidence="2" key="2">
    <citation type="submission" date="2010-03" db="EMBL/GenBank/DDBJ databases">
        <title>The genome sequence of Coccidioides posadasii strain Silveira.</title>
        <authorList>
            <consortium name="The Broad Institute Genome Sequencing Center for Infectious Disease"/>
            <person name="Neafsey D."/>
            <person name="Orbach M."/>
            <person name="Henn M.R."/>
            <person name="Cole G.T."/>
            <person name="Galgiani J."/>
            <person name="Gardner M.J."/>
            <person name="Kirkland T.N."/>
            <person name="Taylor J.W."/>
            <person name="Young S.K."/>
            <person name="Zeng Q."/>
            <person name="Koehrsen M."/>
            <person name="Alvarado L."/>
            <person name="Berlin A."/>
            <person name="Borenstein D."/>
            <person name="Chapman S.B."/>
            <person name="Chen Z."/>
            <person name="Engels R."/>
            <person name="Freedman E."/>
            <person name="Gellesch M."/>
            <person name="Goldberg J."/>
            <person name="Griggs A."/>
            <person name="Gujja S."/>
            <person name="Heilman E."/>
            <person name="Heiman D."/>
            <person name="Howarth C."/>
            <person name="Jen D."/>
            <person name="Larson L."/>
            <person name="Mehta T."/>
            <person name="Neiman D."/>
            <person name="Park D."/>
            <person name="Pearson M."/>
            <person name="Richards J."/>
            <person name="Roberts A."/>
            <person name="Saif S."/>
            <person name="Shea T."/>
            <person name="Shenoy N."/>
            <person name="Sisk P."/>
            <person name="Stolte C."/>
            <person name="Sykes S."/>
            <person name="Walk T."/>
            <person name="White J."/>
            <person name="Yandava C."/>
            <person name="Haas B."/>
            <person name="Nusbaum C."/>
            <person name="Birren B."/>
        </authorList>
    </citation>
    <scope>NUCLEOTIDE SEQUENCE [LARGE SCALE GENOMIC DNA]</scope>
    <source>
        <strain evidence="2">RMSCC 757 / Silveira</strain>
    </source>
</reference>
<dbReference type="AlphaFoldDB" id="E9D0F0"/>
<gene>
    <name evidence="1" type="ORF">CPSG_03578</name>
</gene>
<organism evidence="2">
    <name type="scientific">Coccidioides posadasii (strain RMSCC 757 / Silveira)</name>
    <name type="common">Valley fever fungus</name>
    <dbReference type="NCBI Taxonomy" id="443226"/>
    <lineage>
        <taxon>Eukaryota</taxon>
        <taxon>Fungi</taxon>
        <taxon>Dikarya</taxon>
        <taxon>Ascomycota</taxon>
        <taxon>Pezizomycotina</taxon>
        <taxon>Eurotiomycetes</taxon>
        <taxon>Eurotiomycetidae</taxon>
        <taxon>Onygenales</taxon>
        <taxon>Onygenaceae</taxon>
        <taxon>Coccidioides</taxon>
    </lineage>
</organism>
<sequence>MRHLLPKPPSSGEMGFMDAEVTHFPESLRAQDDDDGRFHLYVSKRDELLERYNKAEMNQFISIAISESTQIDKCVAPLTQVSRCWGRDTRCFANDAAHWSKSEVPTGPHFKGYLLILHGLACLLPQGFILPMKKSASREAPDRPWPSVAFPSWNRCLQASIEDCRLQWL</sequence>
<reference evidence="2" key="1">
    <citation type="journal article" date="2010" name="Genome Res.">
        <title>Population genomic sequencing of Coccidioides fungi reveals recent hybridization and transposon control.</title>
        <authorList>
            <person name="Neafsey D.E."/>
            <person name="Barker B.M."/>
            <person name="Sharpton T.J."/>
            <person name="Stajich J.E."/>
            <person name="Park D.J."/>
            <person name="Whiston E."/>
            <person name="Hung C.-Y."/>
            <person name="McMahan C."/>
            <person name="White J."/>
            <person name="Sykes S."/>
            <person name="Heiman D."/>
            <person name="Young S."/>
            <person name="Zeng Q."/>
            <person name="Abouelleil A."/>
            <person name="Aftuck L."/>
            <person name="Bessette D."/>
            <person name="Brown A."/>
            <person name="FitzGerald M."/>
            <person name="Lui A."/>
            <person name="Macdonald J.P."/>
            <person name="Priest M."/>
            <person name="Orbach M.J."/>
            <person name="Galgiani J.N."/>
            <person name="Kirkland T.N."/>
            <person name="Cole G.T."/>
            <person name="Birren B.W."/>
            <person name="Henn M.R."/>
            <person name="Taylor J.W."/>
            <person name="Rounsley S.D."/>
        </authorList>
    </citation>
    <scope>NUCLEOTIDE SEQUENCE [LARGE SCALE GENOMIC DNA]</scope>
    <source>
        <strain evidence="2">RMSCC 757 / Silveira</strain>
    </source>
</reference>
<evidence type="ECO:0000313" key="1">
    <source>
        <dbReference type="EMBL" id="EFW20403.1"/>
    </source>
</evidence>
<protein>
    <submittedName>
        <fullName evidence="1">Predicted protein</fullName>
    </submittedName>
</protein>
<name>E9D0F0_COCPS</name>
<dbReference type="Proteomes" id="UP000002497">
    <property type="component" value="Unassembled WGS sequence"/>
</dbReference>